<gene>
    <name evidence="2" type="ORF">M427DRAFT_255940</name>
</gene>
<sequence>MWGDLIPLAFIQHSNNPARYWCALSGLDEHDFSCYLRGPEGLEKFLAVLIGAPFGGMVFGLWRVDPLADVDALAFQTQSTLGLNSTLHGSLYVAESDVRTVPHSPHSLYSLPLRRTSPRLTALSTSELRALFHSLDANGDGLLDFVEIMGSYDNWDHHKLWKIETLLDRWRIDRRRVSEGRRTYGDGFGWWSDYG</sequence>
<protein>
    <recommendedName>
        <fullName evidence="1">EF-hand domain-containing protein</fullName>
    </recommendedName>
</protein>
<dbReference type="PROSITE" id="PS00018">
    <property type="entry name" value="EF_HAND_1"/>
    <property type="match status" value="1"/>
</dbReference>
<dbReference type="GO" id="GO:0005509">
    <property type="term" value="F:calcium ion binding"/>
    <property type="evidence" value="ECO:0007669"/>
    <property type="project" value="InterPro"/>
</dbReference>
<evidence type="ECO:0000313" key="3">
    <source>
        <dbReference type="Proteomes" id="UP000070544"/>
    </source>
</evidence>
<organism evidence="2 3">
    <name type="scientific">Gonapodya prolifera (strain JEL478)</name>
    <name type="common">Monoblepharis prolifera</name>
    <dbReference type="NCBI Taxonomy" id="1344416"/>
    <lineage>
        <taxon>Eukaryota</taxon>
        <taxon>Fungi</taxon>
        <taxon>Fungi incertae sedis</taxon>
        <taxon>Chytridiomycota</taxon>
        <taxon>Chytridiomycota incertae sedis</taxon>
        <taxon>Monoblepharidomycetes</taxon>
        <taxon>Monoblepharidales</taxon>
        <taxon>Gonapodyaceae</taxon>
        <taxon>Gonapodya</taxon>
    </lineage>
</organism>
<dbReference type="EMBL" id="KQ965746">
    <property type="protein sequence ID" value="KXS17657.1"/>
    <property type="molecule type" value="Genomic_DNA"/>
</dbReference>
<feature type="domain" description="EF-hand" evidence="1">
    <location>
        <begin position="123"/>
        <end position="158"/>
    </location>
</feature>
<keyword evidence="3" id="KW-1185">Reference proteome</keyword>
<dbReference type="Proteomes" id="UP000070544">
    <property type="component" value="Unassembled WGS sequence"/>
</dbReference>
<evidence type="ECO:0000259" key="1">
    <source>
        <dbReference type="PROSITE" id="PS50222"/>
    </source>
</evidence>
<evidence type="ECO:0000313" key="2">
    <source>
        <dbReference type="EMBL" id="KXS17657.1"/>
    </source>
</evidence>
<dbReference type="PROSITE" id="PS50222">
    <property type="entry name" value="EF_HAND_2"/>
    <property type="match status" value="1"/>
</dbReference>
<dbReference type="InterPro" id="IPR018247">
    <property type="entry name" value="EF_Hand_1_Ca_BS"/>
</dbReference>
<reference evidence="2 3" key="1">
    <citation type="journal article" date="2015" name="Genome Biol. Evol.">
        <title>Phylogenomic analyses indicate that early fungi evolved digesting cell walls of algal ancestors of land plants.</title>
        <authorList>
            <person name="Chang Y."/>
            <person name="Wang S."/>
            <person name="Sekimoto S."/>
            <person name="Aerts A.L."/>
            <person name="Choi C."/>
            <person name="Clum A."/>
            <person name="LaButti K.M."/>
            <person name="Lindquist E.A."/>
            <person name="Yee Ngan C."/>
            <person name="Ohm R.A."/>
            <person name="Salamov A.A."/>
            <person name="Grigoriev I.V."/>
            <person name="Spatafora J.W."/>
            <person name="Berbee M.L."/>
        </authorList>
    </citation>
    <scope>NUCLEOTIDE SEQUENCE [LARGE SCALE GENOMIC DNA]</scope>
    <source>
        <strain evidence="2 3">JEL478</strain>
    </source>
</reference>
<proteinExistence type="predicted"/>
<accession>A0A139ALJ7</accession>
<dbReference type="InterPro" id="IPR002048">
    <property type="entry name" value="EF_hand_dom"/>
</dbReference>
<name>A0A139ALJ7_GONPJ</name>
<dbReference type="AlphaFoldDB" id="A0A139ALJ7"/>